<gene>
    <name evidence="1" type="ORF">TIFTF001_041541</name>
</gene>
<dbReference type="Proteomes" id="UP001187192">
    <property type="component" value="Unassembled WGS sequence"/>
</dbReference>
<protein>
    <recommendedName>
        <fullName evidence="3">RNase H type-1 domain-containing protein</fullName>
    </recommendedName>
</protein>
<keyword evidence="2" id="KW-1185">Reference proteome</keyword>
<sequence length="218" mass="23619">MVESGNFEYLPSLRAPNFSSFSSARSAAGSCLISVETHSPLADVEFFSEGPLHQSLNKLVFDGVMLQADAVVSWAGRLLGDYLTCNGPDKVAASKPKPVRLPWHAPWSGRVKINVDAAVWQSFDFIAIGVVVRDDKGTVIGALTRQIYGRFSPHLDAINVLRAVNESDSVASESNIIDDIREIVFEVGSENVCYAPCEGNDVAHFLTGLALSKVRYSS</sequence>
<dbReference type="EMBL" id="BTGU01001902">
    <property type="protein sequence ID" value="GMN31074.1"/>
    <property type="molecule type" value="Genomic_DNA"/>
</dbReference>
<evidence type="ECO:0008006" key="3">
    <source>
        <dbReference type="Google" id="ProtNLM"/>
    </source>
</evidence>
<reference evidence="1" key="1">
    <citation type="submission" date="2023-07" db="EMBL/GenBank/DDBJ databases">
        <title>draft genome sequence of fig (Ficus carica).</title>
        <authorList>
            <person name="Takahashi T."/>
            <person name="Nishimura K."/>
        </authorList>
    </citation>
    <scope>NUCLEOTIDE SEQUENCE</scope>
</reference>
<evidence type="ECO:0000313" key="2">
    <source>
        <dbReference type="Proteomes" id="UP001187192"/>
    </source>
</evidence>
<comment type="caution">
    <text evidence="1">The sequence shown here is derived from an EMBL/GenBank/DDBJ whole genome shotgun (WGS) entry which is preliminary data.</text>
</comment>
<name>A0AA88D9K0_FICCA</name>
<dbReference type="PANTHER" id="PTHR47074:SF48">
    <property type="entry name" value="POLYNUCLEOTIDYL TRANSFERASE, RIBONUCLEASE H-LIKE SUPERFAMILY PROTEIN"/>
    <property type="match status" value="1"/>
</dbReference>
<dbReference type="InterPro" id="IPR052929">
    <property type="entry name" value="RNase_H-like_EbsB-rel"/>
</dbReference>
<evidence type="ECO:0000313" key="1">
    <source>
        <dbReference type="EMBL" id="GMN31074.1"/>
    </source>
</evidence>
<dbReference type="AlphaFoldDB" id="A0AA88D9K0"/>
<proteinExistence type="predicted"/>
<accession>A0AA88D9K0</accession>
<organism evidence="1 2">
    <name type="scientific">Ficus carica</name>
    <name type="common">Common fig</name>
    <dbReference type="NCBI Taxonomy" id="3494"/>
    <lineage>
        <taxon>Eukaryota</taxon>
        <taxon>Viridiplantae</taxon>
        <taxon>Streptophyta</taxon>
        <taxon>Embryophyta</taxon>
        <taxon>Tracheophyta</taxon>
        <taxon>Spermatophyta</taxon>
        <taxon>Magnoliopsida</taxon>
        <taxon>eudicotyledons</taxon>
        <taxon>Gunneridae</taxon>
        <taxon>Pentapetalae</taxon>
        <taxon>rosids</taxon>
        <taxon>fabids</taxon>
        <taxon>Rosales</taxon>
        <taxon>Moraceae</taxon>
        <taxon>Ficeae</taxon>
        <taxon>Ficus</taxon>
    </lineage>
</organism>
<dbReference type="PANTHER" id="PTHR47074">
    <property type="entry name" value="BNAC02G40300D PROTEIN"/>
    <property type="match status" value="1"/>
</dbReference>